<dbReference type="EMBL" id="JABAIM010000001">
    <property type="protein sequence ID" value="NLR74572.1"/>
    <property type="molecule type" value="Genomic_DNA"/>
</dbReference>
<dbReference type="Pfam" id="PF08719">
    <property type="entry name" value="NADAR"/>
    <property type="match status" value="1"/>
</dbReference>
<dbReference type="RefSeq" id="WP_168876181.1">
    <property type="nucleotide sequence ID" value="NZ_JABAIM010000001.1"/>
</dbReference>
<protein>
    <submittedName>
        <fullName evidence="4">NADAR family protein</fullName>
    </submittedName>
</protein>
<sequence>MEVKTKTMLLFWQADSIFSNWYQPSVFELHGQTFRNGEAGMMYQKARLFGDQAIMQRILDNQDPRTVRDLGRKVEGFDERVWTAQREQLVFEVCLAKFRSNPQLQVEMLASGDRQLVEASPYDRIWGIGLAPDNPLAQQPRHWRGLNLLGQTLMRVRDVLRVED</sequence>
<comment type="catalytic activity">
    <reaction evidence="1">
        <text>5-amino-6-(5-phospho-D-ribosylamino)uracil + H2O = 5,6-diaminouracil + D-ribose 5-phosphate</text>
        <dbReference type="Rhea" id="RHEA:55020"/>
        <dbReference type="ChEBI" id="CHEBI:15377"/>
        <dbReference type="ChEBI" id="CHEBI:46252"/>
        <dbReference type="ChEBI" id="CHEBI:58453"/>
        <dbReference type="ChEBI" id="CHEBI:78346"/>
    </reaction>
</comment>
<evidence type="ECO:0000259" key="3">
    <source>
        <dbReference type="Pfam" id="PF08719"/>
    </source>
</evidence>
<keyword evidence="5" id="KW-1185">Reference proteome</keyword>
<comment type="catalytic activity">
    <reaction evidence="2">
        <text>2,5-diamino-6-hydroxy-4-(5-phosphoribosylamino)-pyrimidine + H2O = 2,5,6-triamino-4-hydroxypyrimidine + D-ribose 5-phosphate</text>
        <dbReference type="Rhea" id="RHEA:23436"/>
        <dbReference type="ChEBI" id="CHEBI:15377"/>
        <dbReference type="ChEBI" id="CHEBI:58614"/>
        <dbReference type="ChEBI" id="CHEBI:78346"/>
        <dbReference type="ChEBI" id="CHEBI:137796"/>
    </reaction>
</comment>
<comment type="caution">
    <text evidence="4">The sequence shown here is derived from an EMBL/GenBank/DDBJ whole genome shotgun (WGS) entry which is preliminary data.</text>
</comment>
<accession>A0A847SF45</accession>
<feature type="domain" description="NADAR" evidence="3">
    <location>
        <begin position="11"/>
        <end position="161"/>
    </location>
</feature>
<dbReference type="InterPro" id="IPR012816">
    <property type="entry name" value="NADAR"/>
</dbReference>
<dbReference type="Gene3D" id="1.10.357.40">
    <property type="entry name" value="YbiA-like"/>
    <property type="match status" value="1"/>
</dbReference>
<proteinExistence type="predicted"/>
<name>A0A847SF45_9NEIS</name>
<evidence type="ECO:0000256" key="1">
    <source>
        <dbReference type="ARBA" id="ARBA00000022"/>
    </source>
</evidence>
<evidence type="ECO:0000313" key="5">
    <source>
        <dbReference type="Proteomes" id="UP000587991"/>
    </source>
</evidence>
<reference evidence="4 5" key="1">
    <citation type="submission" date="2020-04" db="EMBL/GenBank/DDBJ databases">
        <title>Draft genome of Leeia sp. IMCC25680.</title>
        <authorList>
            <person name="Song J."/>
            <person name="Cho J.-C."/>
        </authorList>
    </citation>
    <scope>NUCLEOTIDE SEQUENCE [LARGE SCALE GENOMIC DNA]</scope>
    <source>
        <strain evidence="4 5">IMCC25680</strain>
    </source>
</reference>
<evidence type="ECO:0000256" key="2">
    <source>
        <dbReference type="ARBA" id="ARBA00000751"/>
    </source>
</evidence>
<dbReference type="InterPro" id="IPR037238">
    <property type="entry name" value="YbiA-like_sf"/>
</dbReference>
<organism evidence="4 5">
    <name type="scientific">Leeia aquatica</name>
    <dbReference type="NCBI Taxonomy" id="2725557"/>
    <lineage>
        <taxon>Bacteria</taxon>
        <taxon>Pseudomonadati</taxon>
        <taxon>Pseudomonadota</taxon>
        <taxon>Betaproteobacteria</taxon>
        <taxon>Neisseriales</taxon>
        <taxon>Leeiaceae</taxon>
        <taxon>Leeia</taxon>
    </lineage>
</organism>
<dbReference type="CDD" id="cd15457">
    <property type="entry name" value="NADAR"/>
    <property type="match status" value="1"/>
</dbReference>
<gene>
    <name evidence="4" type="ORF">HF682_05310</name>
</gene>
<dbReference type="NCBIfam" id="TIGR02464">
    <property type="entry name" value="ribofla_fusion"/>
    <property type="match status" value="1"/>
</dbReference>
<evidence type="ECO:0000313" key="4">
    <source>
        <dbReference type="EMBL" id="NLR74572.1"/>
    </source>
</evidence>
<dbReference type="AlphaFoldDB" id="A0A847SF45"/>
<dbReference type="SUPFAM" id="SSF143990">
    <property type="entry name" value="YbiA-like"/>
    <property type="match status" value="1"/>
</dbReference>
<dbReference type="Proteomes" id="UP000587991">
    <property type="component" value="Unassembled WGS sequence"/>
</dbReference>